<evidence type="ECO:0000256" key="1">
    <source>
        <dbReference type="ARBA" id="ARBA00022737"/>
    </source>
</evidence>
<feature type="domain" description="PDZ" evidence="5">
    <location>
        <begin position="680"/>
        <end position="750"/>
    </location>
</feature>
<dbReference type="Pfam" id="PF23014">
    <property type="entry name" value="PH_Tiam1"/>
    <property type="match status" value="1"/>
</dbReference>
<dbReference type="Gene3D" id="2.30.42.10">
    <property type="match status" value="1"/>
</dbReference>
<dbReference type="InterPro" id="IPR055230">
    <property type="entry name" value="PH_Tiam1/2"/>
</dbReference>
<dbReference type="InterPro" id="IPR011993">
    <property type="entry name" value="PH-like_dom_sf"/>
</dbReference>
<evidence type="ECO:0000259" key="4">
    <source>
        <dbReference type="PROSITE" id="PS50010"/>
    </source>
</evidence>
<dbReference type="InterPro" id="IPR043537">
    <property type="entry name" value="Tiam1/Tiam2/Sif"/>
</dbReference>
<organism evidence="7 8">
    <name type="scientific">Clytia hemisphaerica</name>
    <dbReference type="NCBI Taxonomy" id="252671"/>
    <lineage>
        <taxon>Eukaryota</taxon>
        <taxon>Metazoa</taxon>
        <taxon>Cnidaria</taxon>
        <taxon>Hydrozoa</taxon>
        <taxon>Hydroidolina</taxon>
        <taxon>Leptothecata</taxon>
        <taxon>Obeliida</taxon>
        <taxon>Clytiidae</taxon>
        <taxon>Clytia</taxon>
    </lineage>
</organism>
<dbReference type="PROSITE" id="PS50229">
    <property type="entry name" value="WH1"/>
    <property type="match status" value="1"/>
</dbReference>
<evidence type="ECO:0000313" key="8">
    <source>
        <dbReference type="Proteomes" id="UP000594262"/>
    </source>
</evidence>
<dbReference type="Gene3D" id="1.20.900.10">
    <property type="entry name" value="Dbl homology (DH) domain"/>
    <property type="match status" value="1"/>
</dbReference>
<feature type="region of interest" description="Disordered" evidence="2">
    <location>
        <begin position="555"/>
        <end position="588"/>
    </location>
</feature>
<dbReference type="Pfam" id="PF00169">
    <property type="entry name" value="PH"/>
    <property type="match status" value="1"/>
</dbReference>
<dbReference type="InterPro" id="IPR036034">
    <property type="entry name" value="PDZ_sf"/>
</dbReference>
<dbReference type="OrthoDB" id="8059989at2759"/>
<dbReference type="SMART" id="SM00325">
    <property type="entry name" value="RhoGEF"/>
    <property type="match status" value="1"/>
</dbReference>
<evidence type="ECO:0000259" key="3">
    <source>
        <dbReference type="PROSITE" id="PS50003"/>
    </source>
</evidence>
<dbReference type="Pfam" id="PF00595">
    <property type="entry name" value="PDZ"/>
    <property type="match status" value="1"/>
</dbReference>
<accession>A0A7M5X061</accession>
<dbReference type="InterPro" id="IPR001478">
    <property type="entry name" value="PDZ"/>
</dbReference>
<feature type="compositionally biased region" description="Low complexity" evidence="2">
    <location>
        <begin position="576"/>
        <end position="587"/>
    </location>
</feature>
<reference evidence="7" key="1">
    <citation type="submission" date="2021-01" db="UniProtKB">
        <authorList>
            <consortium name="EnsemblMetazoa"/>
        </authorList>
    </citation>
    <scope>IDENTIFICATION</scope>
</reference>
<feature type="compositionally biased region" description="Basic and acidic residues" evidence="2">
    <location>
        <begin position="98"/>
        <end position="108"/>
    </location>
</feature>
<dbReference type="EnsemblMetazoa" id="CLYHEMT015497.1">
    <property type="protein sequence ID" value="CLYHEMP015497.1"/>
    <property type="gene ID" value="CLYHEMG015497"/>
</dbReference>
<dbReference type="Gene3D" id="2.30.29.30">
    <property type="entry name" value="Pleckstrin-homology domain (PH domain)/Phosphotyrosine-binding domain (PTB)"/>
    <property type="match status" value="3"/>
</dbReference>
<dbReference type="InterPro" id="IPR040655">
    <property type="entry name" value="TIAM1_CC-Ex"/>
</dbReference>
<feature type="region of interest" description="Disordered" evidence="2">
    <location>
        <begin position="98"/>
        <end position="192"/>
    </location>
</feature>
<dbReference type="PROSITE" id="PS50106">
    <property type="entry name" value="PDZ"/>
    <property type="match status" value="1"/>
</dbReference>
<feature type="compositionally biased region" description="Basic residues" evidence="2">
    <location>
        <begin position="556"/>
        <end position="567"/>
    </location>
</feature>
<dbReference type="InterPro" id="IPR035899">
    <property type="entry name" value="DBL_dom_sf"/>
</dbReference>
<dbReference type="Proteomes" id="UP000594262">
    <property type="component" value="Unplaced"/>
</dbReference>
<feature type="compositionally biased region" description="Basic and acidic residues" evidence="2">
    <location>
        <begin position="1277"/>
        <end position="1290"/>
    </location>
</feature>
<dbReference type="GO" id="GO:0005085">
    <property type="term" value="F:guanyl-nucleotide exchange factor activity"/>
    <property type="evidence" value="ECO:0007669"/>
    <property type="project" value="InterPro"/>
</dbReference>
<dbReference type="SMART" id="SM00228">
    <property type="entry name" value="PDZ"/>
    <property type="match status" value="1"/>
</dbReference>
<feature type="domain" description="WH1" evidence="6">
    <location>
        <begin position="1"/>
        <end position="100"/>
    </location>
</feature>
<evidence type="ECO:0000259" key="5">
    <source>
        <dbReference type="PROSITE" id="PS50106"/>
    </source>
</evidence>
<feature type="compositionally biased region" description="Low complexity" evidence="2">
    <location>
        <begin position="110"/>
        <end position="135"/>
    </location>
</feature>
<feature type="region of interest" description="Disordered" evidence="2">
    <location>
        <begin position="1252"/>
        <end position="1290"/>
    </location>
</feature>
<dbReference type="Gene3D" id="6.10.140.680">
    <property type="match status" value="1"/>
</dbReference>
<dbReference type="Pfam" id="PF00621">
    <property type="entry name" value="RhoGEF"/>
    <property type="match status" value="1"/>
</dbReference>
<proteinExistence type="predicted"/>
<name>A0A7M5X061_9CNID</name>
<dbReference type="PANTHER" id="PTHR46001">
    <property type="entry name" value="TIAM (MAMMALIAN TUMOR INVASION AND METASTASIS FACTOR) HOMOLOG"/>
    <property type="match status" value="1"/>
</dbReference>
<feature type="domain" description="PH" evidence="3">
    <location>
        <begin position="281"/>
        <end position="382"/>
    </location>
</feature>
<keyword evidence="1" id="KW-0677">Repeat</keyword>
<dbReference type="CDD" id="cd00160">
    <property type="entry name" value="RhoGEF"/>
    <property type="match status" value="1"/>
</dbReference>
<dbReference type="InterPro" id="IPR000697">
    <property type="entry name" value="WH1/EVH1_dom"/>
</dbReference>
<protein>
    <submittedName>
        <fullName evidence="7">Uncharacterized protein</fullName>
    </submittedName>
</protein>
<dbReference type="InterPro" id="IPR000219">
    <property type="entry name" value="DH_dom"/>
</dbReference>
<evidence type="ECO:0000256" key="2">
    <source>
        <dbReference type="SAM" id="MobiDB-lite"/>
    </source>
</evidence>
<evidence type="ECO:0000313" key="7">
    <source>
        <dbReference type="EnsemblMetazoa" id="CLYHEMP015497.1"/>
    </source>
</evidence>
<dbReference type="PROSITE" id="PS50003">
    <property type="entry name" value="PH_DOMAIN"/>
    <property type="match status" value="1"/>
</dbReference>
<sequence>MKTKEKSNWTNCFGSIVQVQAQLCHTEISKGIQLFIRISLKKDIEDGMDVNLPVTRLKKTTDSFIQWRDKEYATAWGLNFVSEKDARRFLRLLASQEEKTTPKRKDSDESNSSVGSRSSKRLSSSFGSQQSLDFSNPPSISVTSEEKSEKTPIIRKPLVPPKPKSAHSTSASDIGKLPASSLDIENESEDIPVGYDPVEYDYLMNEKDQESDEFNLGLSASGNKSGSTNSLFLPKEFSADDSLSGISEDFQDTRPPSVVNLTRQMMSTRKAAWLLVKCLLQHSKKGRLEMSNHRKWRKYWVALKGVELLFFQADEKTVTTEDMNEPTFQLDVDSSLVQAVPEYTRLENVFSICTKQGNAYYLQATSQTETENWMHYIHTSAAAAFARKRGLENITPLLLQEIETLQKKLLSEEKLLKMAVLQLKIEKESHIRQNITDQIISWEESLEDIHATNFRLRCYIAAIESTHIPNPQELLTHVSRPTKHALSKLGLFSVTSFISYVNTKNYVCLTTTAASNEKRAKNVRSTKYKSATNGGIKARFLSSLKIADDNVVTAIRNRHSPQTKNRRTRSDRYSSDESNSSHASSRSGARKFGRVGDLLYIQLPDARSCCLPYEPNLKICELMERVCMKENFDSLDYFMMLMMNDNNKHGLLDYTIPKDNVLLDTFNYTRLKLCPKLQYDVTLTNPADYEHGAFGLDMEQTLDERIMVTFVEDGSPARKSGIVVEDEVIEINGQNLRVINNSFNDILEVMNVSSSINLKLRSKRIDDPKKTFQTTESLISFLVCPPPPKSLQPDLSDDLLNTLIVPAPTDLEESTTSSYHSASDKPSLGKEAKVEDIDDFLHQTEQVNMMTREMNSIPIERSTSTAHSRKPGVHLRKAILELRDTEKTYVKNLRILLERYLIPLKEENFLPKDEAELMVNNVREIFDFQSTFFERLKSIIRNDSNFDEFTETKQFQNILYLIGETFLEFVEKFKLYSTFCSCHSRAVKLLELNSNDALRAFLIARNPKQQHTGTVESYLITPIQRILRYPLLMKTMLKLMDKESDEYNCLYNALRKVEEVADYINEMQRISETYTPLFQNLCKQYPEVEKSEMDVDNLLHYGRVHWANADYPNRRNSGHSSTFSSMNNNKTEAENLTVFIFKKAIILISHHIKAHKKLNQSQNMKSDIKFHYFVPISHLILRDHAWSENDSDQVWEIVDATNECEDEQTVFVFVNRTGEEKKVFVNAIKEAKKISKFSNSIPVLGKGTLRSSFDGRRSNGGKEGLAKPTIKKKPSFGKRDTEKKHGIFGK</sequence>
<dbReference type="SUPFAM" id="SSF48065">
    <property type="entry name" value="DBL homology domain (DH-domain)"/>
    <property type="match status" value="1"/>
</dbReference>
<dbReference type="SUPFAM" id="SSF50156">
    <property type="entry name" value="PDZ domain-like"/>
    <property type="match status" value="1"/>
</dbReference>
<keyword evidence="8" id="KW-1185">Reference proteome</keyword>
<dbReference type="PROSITE" id="PS50010">
    <property type="entry name" value="DH_2"/>
    <property type="match status" value="1"/>
</dbReference>
<dbReference type="GO" id="GO:0007264">
    <property type="term" value="P:small GTPase-mediated signal transduction"/>
    <property type="evidence" value="ECO:0007669"/>
    <property type="project" value="InterPro"/>
</dbReference>
<dbReference type="SMART" id="SM00233">
    <property type="entry name" value="PH"/>
    <property type="match status" value="2"/>
</dbReference>
<dbReference type="PANTHER" id="PTHR46001:SF3">
    <property type="entry name" value="PROTEIN STILL LIFE, ISOFORM SIF TYPE 1"/>
    <property type="match status" value="1"/>
</dbReference>
<dbReference type="SUPFAM" id="SSF50729">
    <property type="entry name" value="PH domain-like"/>
    <property type="match status" value="3"/>
</dbReference>
<dbReference type="Pfam" id="PF18385">
    <property type="entry name" value="Tiam_CC_Ex"/>
    <property type="match status" value="1"/>
</dbReference>
<feature type="domain" description="DH" evidence="4">
    <location>
        <begin position="874"/>
        <end position="1067"/>
    </location>
</feature>
<dbReference type="InterPro" id="IPR001849">
    <property type="entry name" value="PH_domain"/>
</dbReference>
<evidence type="ECO:0000259" key="6">
    <source>
        <dbReference type="PROSITE" id="PS50229"/>
    </source>
</evidence>